<proteinExistence type="predicted"/>
<dbReference type="CDD" id="cd00146">
    <property type="entry name" value="PKD"/>
    <property type="match status" value="7"/>
</dbReference>
<evidence type="ECO:0000313" key="9">
    <source>
        <dbReference type="Proteomes" id="UP000238034"/>
    </source>
</evidence>
<dbReference type="GO" id="GO:0005261">
    <property type="term" value="F:monoatomic cation channel activity"/>
    <property type="evidence" value="ECO:0007669"/>
    <property type="project" value="TreeGrafter"/>
</dbReference>
<keyword evidence="5" id="KW-0472">Membrane</keyword>
<dbReference type="OrthoDB" id="7794186at2"/>
<evidence type="ECO:0000256" key="2">
    <source>
        <dbReference type="ARBA" id="ARBA00022692"/>
    </source>
</evidence>
<keyword evidence="9" id="KW-1185">Reference proteome</keyword>
<feature type="domain" description="PKD" evidence="7">
    <location>
        <begin position="2119"/>
        <end position="2155"/>
    </location>
</feature>
<evidence type="ECO:0000256" key="3">
    <source>
        <dbReference type="ARBA" id="ARBA00022737"/>
    </source>
</evidence>
<organism evidence="8 9">
    <name type="scientific">Arcticibacter pallidicorallinus</name>
    <dbReference type="NCBI Taxonomy" id="1259464"/>
    <lineage>
        <taxon>Bacteria</taxon>
        <taxon>Pseudomonadati</taxon>
        <taxon>Bacteroidota</taxon>
        <taxon>Sphingobacteriia</taxon>
        <taxon>Sphingobacteriales</taxon>
        <taxon>Sphingobacteriaceae</taxon>
        <taxon>Arcticibacter</taxon>
    </lineage>
</organism>
<keyword evidence="4" id="KW-1133">Transmembrane helix</keyword>
<dbReference type="Pfam" id="PF00801">
    <property type="entry name" value="PKD"/>
    <property type="match status" value="1"/>
</dbReference>
<dbReference type="Pfam" id="PF18911">
    <property type="entry name" value="PKD_4"/>
    <property type="match status" value="6"/>
</dbReference>
<dbReference type="PANTHER" id="PTHR46730">
    <property type="entry name" value="POLYCYSTIN-1"/>
    <property type="match status" value="1"/>
</dbReference>
<name>A0A2T0U6K1_9SPHI</name>
<sequence length="2792" mass="303903">MYRKFFLNRLFVFLLILISFSATAQVITIGEVDSGPYGPGSDISVPISLSGSFKKGCVFELYLSDRDGNFIASDPIGVFKSHFATFVNGKIPEGILSGFYRLKIEVKNSGDIPHKVLNTPIKIVGGVAPVIHVAPSDNSRVLVVDQIWGFCSNIKDKGKDYQELVVRNSTAPNASLSGVLKDDYNTGTPNLQFDFEESNLQTLKLKDSYYTATFRSEREGVVSTKSYVILSSTNNNSLQSEGAQTACISNADAEDTGSVKFSMNIGIPSSSNKGSILTNYPGLAYQFDWGDGNIDLISQSELIALNGIASHKYSKPSCNQPVANPNQPVYNAYQVSISVNAPFCTGASFPIQTYSKVFSAPVASFDISGGRGCLNEPVTIINETIPGMSENSEGTACTDYTSYLWYVKKKSEPESSWKLISDETNLSYRFKEVGVYSVKLVASNNSCPPSEKISDICIEADPELDFSFTQSADCYLSGSSPVRMSLENKTKVKGSCGIAWLWKIMDAATGTEVLDGVKFLGSREDLHPGIEISVPGDYLLRLESTNSCKTLILEKPFTVAGPLTVALPDINPKYCRDYPVIVNFAEDKNLKPTYTGFAKNKIYKWEVSGGDYHFEEHGASDPFPIISFNASGVYRVSVTYNSECDHPVTETRMVTLYGPIIKDAGADAFVCDNIPGEHQTTFQLKGNTPQPQESGRWSVVDGPPNAFISGEASPNAIISGLIPGTYHLRWTISNDAGCDEFDDMTLEVYAKPVGGQLSGSQSVCVGNGGTLKLTDYSGKILSWESSTDQITWTGISHTLEEYAFLPISKKTFFRVNVASLGQAAGCSSVVKSEIFVVDVDPETKGGTTSGAATYCVTSESGKIDLTGHTGNVVRWESSTDDGHTWNLIQSTATSYSYSKLKFTTQFRAIVKSGSCSEASSSVTSVQILPLPTEPYAGENEILCEGTTTFTLKGNRPEVGSGLWKQTAGPTVSFDDANRHDATIAGLQTGAHYEFTWEISNGICRSEPDKISIEVISAIQNTIKADRLISCKNEAVKLTTALLTGGASSVHSAKYTFRWEQLVGTMGVWTPVVNGTKENIEVFPIATTKYRRIAKSHGKCEVVSPEIEIVVNDPTPESKAGESQILCNETSYKLNANDAGHFTGTWRDSDPLSKLSFSPDNHAHNATVSNLVAGKTYVLEWVISGVSPCPDERSAVTLTVRKPVTQATVGEKQEICILKDNSNNHTVLTGNLPDISNGEKGFWKLLSGPEGLIFEDANQAKTKVSNLKGGVYKLEWNISSDASSADASCKTSSAQLIISVVDYPTLGTIHPVALSICKGSSPGLLKLSGYSPADILQWQISTDGKSYDDLPGVTLSDYSAPALASTTWYRVKITQGGGCQTFVFTEGVKITVDEPSIGGEITSAKSRVCIGDAVRLKVSGHRGSIVRWEVSTDGGDWTPLNVSSEELTNHIPQQTSRFRAVVRNGTCDEVRSSEFLIEVLPNVTIAKVGADQYLCNETEFSLTANQAEKGLGSWTQVSGPVCRLDDPSGYRTTVSGASPGEYVFRWSISNGICDPSIAEVRIFNYPAIVNAITGTTTVCSGQHVQLFNDQLSGGNGTYQYSWEVSTDEINWTLLTAAVLKDYTNVFTATSYLRRKITSGPCSSVSNSVKITVQPAVANNSISQDQVLCLGEASAVIAGTIPTGGDGNFFFQWQISENGSDWTDLPDEIKKDYAPPVLTHTSWYRRIVTTALCKGAQKNVSEPVRILINPLAKAEFSSTTYISCTPFDLKKAIMLEPYEDRNGDFEWYADDVLIGRGREFPGYTIVRDGEKVIIKLIAKSKFGCGQDILEKEFYTVKNVVASFTKDKVQDCGPLSVSFTNTSTPIAGGNYIWDFGNGQTSTEAQPGAIVFQPHPAHRDTTYIITLRANSGCETTEYRDSVLVRPQPKAVFSPDVVVGCSPLTVNFSNQSAGGPNKYTFDFGDGDKVVTTDNTSLTHTFYVTKTDTIVVTLLAENECGTDTTSHNIVVYPNTVTPELVVDGNRKFGCAPFTVRFNNNSLGANRFHWDFKDGSQTTTTTSPAFLDHTFLEPGVYEVSLLATNGCSSGVTTETITVYPVPDARFTFDSQQYCKNDPVTFQSQPTPSSTYAWDFGDGTKSNEANPKHTFLNEGVYNVKLTVLQSHPDGSVCSNVSSQQVKILALPVALFTSNSANLNCVPFKLQVTTTPSNAATVRWNFGDIQSPYNNASGYNAEHIYTKPGIYKVTEFAYNESGCIDSMVRTIKVVGKPTAAFSASDTLICGTSGTILFTNKSTGDGAEALTYKWIVNDKPISTQENLSHRFVVPAGSSMPYVSKVKLVAVNILGCSDTTEVVIRHNPLPVARFELKSNPGCAPLTLDIKNTSEHADSFLWYLNGKLVSNEKEPSTIVASLQDTTYSVRLIVSNTYGCKVDTTDKILRTHPKPEAYFTITDSLSCNGKLEVKPKNLSERAIRYQWDFGDGSPLSTDPSPAHIYGKPGTYYLRLTAFDGQCSDVFKRTIRISALPQAAFTSDVQKGCSLTGVTFENLSINASCYLWDFGDGTFSTEKNPTHRYTSEKSPYNVKLTAYGEFGCYDVTVQTQYITVSQPPVANFEILPNDVIKVPDFTFSFKNTSEGKPKRYEWDLGDGSISSEESPSHTYREPGEYTVSLIVTTEAGCADTLRKVARIEGVPGYLYVPSGFEPANMKQDLKTFLPKGSGIATYSLKVFNKWGQLIWQTDKLDDQGTPTEGWDGNIGGSPAPQGVYVWRIEARFIEGSEWKGMKYKTGPRRTVGSINLIR</sequence>
<evidence type="ECO:0000256" key="5">
    <source>
        <dbReference type="ARBA" id="ARBA00023136"/>
    </source>
</evidence>
<protein>
    <submittedName>
        <fullName evidence="8">PKD repeat protein</fullName>
    </submittedName>
</protein>
<evidence type="ECO:0000313" key="8">
    <source>
        <dbReference type="EMBL" id="PRY53541.1"/>
    </source>
</evidence>
<evidence type="ECO:0000259" key="7">
    <source>
        <dbReference type="PROSITE" id="PS50093"/>
    </source>
</evidence>
<feature type="domain" description="PKD" evidence="7">
    <location>
        <begin position="2193"/>
        <end position="2260"/>
    </location>
</feature>
<dbReference type="InterPro" id="IPR035986">
    <property type="entry name" value="PKD_dom_sf"/>
</dbReference>
<comment type="subcellular location">
    <subcellularLocation>
        <location evidence="1">Membrane</location>
        <topology evidence="1">Multi-pass membrane protein</topology>
    </subcellularLocation>
</comment>
<dbReference type="GO" id="GO:0005886">
    <property type="term" value="C:plasma membrane"/>
    <property type="evidence" value="ECO:0007669"/>
    <property type="project" value="TreeGrafter"/>
</dbReference>
<dbReference type="InterPro" id="IPR022409">
    <property type="entry name" value="PKD/Chitinase_dom"/>
</dbReference>
<reference evidence="8 9" key="1">
    <citation type="submission" date="2018-03" db="EMBL/GenBank/DDBJ databases">
        <title>Genomic Encyclopedia of Type Strains, Phase III (KMG-III): the genomes of soil and plant-associated and newly described type strains.</title>
        <authorList>
            <person name="Whitman W."/>
        </authorList>
    </citation>
    <scope>NUCLEOTIDE SEQUENCE [LARGE SCALE GENOMIC DNA]</scope>
    <source>
        <strain evidence="8 9">CGMCC 1.9313</strain>
    </source>
</reference>
<evidence type="ECO:0000256" key="1">
    <source>
        <dbReference type="ARBA" id="ARBA00004141"/>
    </source>
</evidence>
<dbReference type="PROSITE" id="PS50093">
    <property type="entry name" value="PKD"/>
    <property type="match status" value="7"/>
</dbReference>
<dbReference type="PANTHER" id="PTHR46730:SF4">
    <property type="entry name" value="POLYCYSTIC KIDNEY DISEASE PROTEIN 1-LIKE 1"/>
    <property type="match status" value="1"/>
</dbReference>
<gene>
    <name evidence="8" type="ORF">B0I27_1035</name>
</gene>
<feature type="signal peptide" evidence="6">
    <location>
        <begin position="1"/>
        <end position="24"/>
    </location>
</feature>
<comment type="caution">
    <text evidence="8">The sequence shown here is derived from an EMBL/GenBank/DDBJ whole genome shotgun (WGS) entry which is preliminary data.</text>
</comment>
<dbReference type="SMART" id="SM00089">
    <property type="entry name" value="PKD"/>
    <property type="match status" value="8"/>
</dbReference>
<dbReference type="InterPro" id="IPR013783">
    <property type="entry name" value="Ig-like_fold"/>
</dbReference>
<feature type="domain" description="PKD" evidence="7">
    <location>
        <begin position="2468"/>
        <end position="2502"/>
    </location>
</feature>
<feature type="domain" description="PKD" evidence="7">
    <location>
        <begin position="2041"/>
        <end position="2091"/>
    </location>
</feature>
<dbReference type="Proteomes" id="UP000238034">
    <property type="component" value="Unassembled WGS sequence"/>
</dbReference>
<keyword evidence="2" id="KW-0812">Transmembrane</keyword>
<feature type="domain" description="PKD" evidence="7">
    <location>
        <begin position="1924"/>
        <end position="1988"/>
    </location>
</feature>
<dbReference type="InterPro" id="IPR000601">
    <property type="entry name" value="PKD_dom"/>
</dbReference>
<keyword evidence="3" id="KW-0677">Repeat</keyword>
<dbReference type="Gene3D" id="2.60.40.10">
    <property type="entry name" value="Immunoglobulins"/>
    <property type="match status" value="12"/>
</dbReference>
<accession>A0A2T0U6K1</accession>
<feature type="domain" description="PKD" evidence="7">
    <location>
        <begin position="2548"/>
        <end position="2569"/>
    </location>
</feature>
<dbReference type="EMBL" id="PVTH01000003">
    <property type="protein sequence ID" value="PRY53541.1"/>
    <property type="molecule type" value="Genomic_DNA"/>
</dbReference>
<keyword evidence="6" id="KW-0732">Signal</keyword>
<feature type="chain" id="PRO_5015666493" evidence="6">
    <location>
        <begin position="25"/>
        <end position="2792"/>
    </location>
</feature>
<dbReference type="SUPFAM" id="SSF49299">
    <property type="entry name" value="PKD domain"/>
    <property type="match status" value="11"/>
</dbReference>
<evidence type="ECO:0000256" key="6">
    <source>
        <dbReference type="SAM" id="SignalP"/>
    </source>
</evidence>
<dbReference type="GO" id="GO:0006816">
    <property type="term" value="P:calcium ion transport"/>
    <property type="evidence" value="ECO:0007669"/>
    <property type="project" value="TreeGrafter"/>
</dbReference>
<evidence type="ECO:0000256" key="4">
    <source>
        <dbReference type="ARBA" id="ARBA00022989"/>
    </source>
</evidence>
<feature type="domain" description="PKD" evidence="7">
    <location>
        <begin position="2620"/>
        <end position="2670"/>
    </location>
</feature>